<reference evidence="6 7" key="1">
    <citation type="submission" date="2024-09" db="EMBL/GenBank/DDBJ databases">
        <authorList>
            <person name="Sun Q."/>
            <person name="Mori K."/>
        </authorList>
    </citation>
    <scope>NUCLEOTIDE SEQUENCE [LARGE SCALE GENOMIC DNA]</scope>
    <source>
        <strain evidence="6 7">TBRC 4576</strain>
    </source>
</reference>
<feature type="transmembrane region" description="Helical" evidence="5">
    <location>
        <begin position="6"/>
        <end position="22"/>
    </location>
</feature>
<evidence type="ECO:0000313" key="6">
    <source>
        <dbReference type="EMBL" id="MFB9768464.1"/>
    </source>
</evidence>
<evidence type="ECO:0000256" key="2">
    <source>
        <dbReference type="ARBA" id="ARBA00022692"/>
    </source>
</evidence>
<keyword evidence="7" id="KW-1185">Reference proteome</keyword>
<keyword evidence="4 5" id="KW-0472">Membrane</keyword>
<evidence type="ECO:0000256" key="1">
    <source>
        <dbReference type="ARBA" id="ARBA00022475"/>
    </source>
</evidence>
<dbReference type="Pfam" id="PF07457">
    <property type="entry name" value="DUF1516"/>
    <property type="match status" value="1"/>
</dbReference>
<dbReference type="Proteomes" id="UP001589691">
    <property type="component" value="Unassembled WGS sequence"/>
</dbReference>
<keyword evidence="1" id="KW-1003">Cell membrane</keyword>
<keyword evidence="3 5" id="KW-1133">Transmembrane helix</keyword>
<dbReference type="RefSeq" id="WP_137643466.1">
    <property type="nucleotide sequence ID" value="NZ_BJEA01000018.1"/>
</dbReference>
<evidence type="ECO:0000313" key="7">
    <source>
        <dbReference type="Proteomes" id="UP001589691"/>
    </source>
</evidence>
<sequence length="119" mass="13193">MFLILHIGGWLWLTFMVLIGLTRQSVKAANRYLILSRLGYLFLIITGVYLATKTFSGNWWLTTLKAGVGIATLGAIELAFARRQESHLTGRLIALLIGGLILTVACGCWLHFSLTGNLW</sequence>
<accession>A0ABV5WQR2</accession>
<dbReference type="InterPro" id="IPR010899">
    <property type="entry name" value="UPF0344"/>
</dbReference>
<proteinExistence type="predicted"/>
<feature type="transmembrane region" description="Helical" evidence="5">
    <location>
        <begin position="92"/>
        <end position="112"/>
    </location>
</feature>
<gene>
    <name evidence="6" type="ORF">ACFFLI_01050</name>
</gene>
<dbReference type="EMBL" id="JBHLZY010000002">
    <property type="protein sequence ID" value="MFB9768464.1"/>
    <property type="molecule type" value="Genomic_DNA"/>
</dbReference>
<feature type="transmembrane region" description="Helical" evidence="5">
    <location>
        <begin position="34"/>
        <end position="52"/>
    </location>
</feature>
<evidence type="ECO:0000256" key="4">
    <source>
        <dbReference type="ARBA" id="ARBA00023136"/>
    </source>
</evidence>
<organism evidence="6 7">
    <name type="scientific">Lactiplantibacillus modestisalitolerans</name>
    <dbReference type="NCBI Taxonomy" id="1457219"/>
    <lineage>
        <taxon>Bacteria</taxon>
        <taxon>Bacillati</taxon>
        <taxon>Bacillota</taxon>
        <taxon>Bacilli</taxon>
        <taxon>Lactobacillales</taxon>
        <taxon>Lactobacillaceae</taxon>
        <taxon>Lactiplantibacillus</taxon>
    </lineage>
</organism>
<name>A0ABV5WQR2_9LACO</name>
<feature type="transmembrane region" description="Helical" evidence="5">
    <location>
        <begin position="58"/>
        <end position="80"/>
    </location>
</feature>
<evidence type="ECO:0000256" key="5">
    <source>
        <dbReference type="SAM" id="Phobius"/>
    </source>
</evidence>
<protein>
    <submittedName>
        <fullName evidence="6">DUF1516 family protein</fullName>
    </submittedName>
</protein>
<comment type="caution">
    <text evidence="6">The sequence shown here is derived from an EMBL/GenBank/DDBJ whole genome shotgun (WGS) entry which is preliminary data.</text>
</comment>
<keyword evidence="2 5" id="KW-0812">Transmembrane</keyword>
<evidence type="ECO:0000256" key="3">
    <source>
        <dbReference type="ARBA" id="ARBA00022989"/>
    </source>
</evidence>